<protein>
    <submittedName>
        <fullName evidence="1">Uncharacterized protein</fullName>
    </submittedName>
</protein>
<dbReference type="RefSeq" id="WP_111595849.1">
    <property type="nucleotide sequence ID" value="NZ_QLLL01000001.1"/>
</dbReference>
<evidence type="ECO:0000313" key="2">
    <source>
        <dbReference type="Proteomes" id="UP000249547"/>
    </source>
</evidence>
<dbReference type="EMBL" id="QLLL01000001">
    <property type="protein sequence ID" value="RAJ10717.1"/>
    <property type="molecule type" value="Genomic_DNA"/>
</dbReference>
<name>A0A327R9X3_9BACT</name>
<dbReference type="AlphaFoldDB" id="A0A327R9X3"/>
<dbReference type="Proteomes" id="UP000249547">
    <property type="component" value="Unassembled WGS sequence"/>
</dbReference>
<evidence type="ECO:0000313" key="1">
    <source>
        <dbReference type="EMBL" id="RAJ10717.1"/>
    </source>
</evidence>
<comment type="caution">
    <text evidence="1">The sequence shown here is derived from an EMBL/GenBank/DDBJ whole genome shotgun (WGS) entry which is preliminary data.</text>
</comment>
<proteinExistence type="predicted"/>
<organism evidence="1 2">
    <name type="scientific">Chitinophaga skermanii</name>
    <dbReference type="NCBI Taxonomy" id="331697"/>
    <lineage>
        <taxon>Bacteria</taxon>
        <taxon>Pseudomonadati</taxon>
        <taxon>Bacteroidota</taxon>
        <taxon>Chitinophagia</taxon>
        <taxon>Chitinophagales</taxon>
        <taxon>Chitinophagaceae</taxon>
        <taxon>Chitinophaga</taxon>
    </lineage>
</organism>
<gene>
    <name evidence="1" type="ORF">LX64_00323</name>
</gene>
<reference evidence="1 2" key="1">
    <citation type="submission" date="2018-06" db="EMBL/GenBank/DDBJ databases">
        <title>Genomic Encyclopedia of Archaeal and Bacterial Type Strains, Phase II (KMG-II): from individual species to whole genera.</title>
        <authorList>
            <person name="Goeker M."/>
        </authorList>
    </citation>
    <scope>NUCLEOTIDE SEQUENCE [LARGE SCALE GENOMIC DNA]</scope>
    <source>
        <strain evidence="1 2">DSM 23857</strain>
    </source>
</reference>
<keyword evidence="2" id="KW-1185">Reference proteome</keyword>
<accession>A0A327R9X3</accession>
<sequence length="114" mass="12841">MKIQLYLIATLVGITIQNQNDEKILEDCYTLIQIPTIPPPTGYSNISQTLEYDITHFPYGSPINKIGNFTSSSQYPILDSEYCIGQGVFCCAQKTYIPSINAFIVTTVYQKVYL</sequence>